<keyword evidence="4" id="KW-1185">Reference proteome</keyword>
<evidence type="ECO:0000259" key="2">
    <source>
        <dbReference type="PROSITE" id="PS51462"/>
    </source>
</evidence>
<evidence type="ECO:0000313" key="4">
    <source>
        <dbReference type="Proteomes" id="UP001521116"/>
    </source>
</evidence>
<dbReference type="InterPro" id="IPR000086">
    <property type="entry name" value="NUDIX_hydrolase_dom"/>
</dbReference>
<dbReference type="SUPFAM" id="SSF55811">
    <property type="entry name" value="Nudix"/>
    <property type="match status" value="1"/>
</dbReference>
<dbReference type="Gene3D" id="3.90.79.10">
    <property type="entry name" value="Nucleoside Triphosphate Pyrophosphohydrolase"/>
    <property type="match status" value="1"/>
</dbReference>
<feature type="domain" description="Nudix hydrolase" evidence="2">
    <location>
        <begin position="15"/>
        <end position="152"/>
    </location>
</feature>
<dbReference type="PANTHER" id="PTHR21340">
    <property type="entry name" value="DIADENOSINE 5,5-P1,P4-TETRAPHOSPHATE PYROPHOSPHOHYDROLASE MUTT"/>
    <property type="match status" value="1"/>
</dbReference>
<dbReference type="EMBL" id="JAJVDC020000103">
    <property type="protein sequence ID" value="KAL1624705.1"/>
    <property type="molecule type" value="Genomic_DNA"/>
</dbReference>
<accession>A0ABR3SNS4</accession>
<sequence>MAASSFPTKQCTAEQFVESAGAVLFDESMSRVCLIHFIQYDEWLLAKGRRNCGESRHDAALREVREETGYACRLLPLTMSTRAPPAVETVHTPDVPRTYEKLVEPFMVTVRELDNGTEMKIIWWYVAVTEKGQDGDRSLAKGEDQFEAKFLDFADALSKLTFQGDRDVLETAVSLVHANVKGR</sequence>
<comment type="caution">
    <text evidence="3">The sequence shown here is derived from an EMBL/GenBank/DDBJ whole genome shotgun (WGS) entry which is preliminary data.</text>
</comment>
<proteinExistence type="predicted"/>
<gene>
    <name evidence="3" type="ORF">SLS56_007681</name>
</gene>
<organism evidence="3 4">
    <name type="scientific">Neofusicoccum ribis</name>
    <dbReference type="NCBI Taxonomy" id="45134"/>
    <lineage>
        <taxon>Eukaryota</taxon>
        <taxon>Fungi</taxon>
        <taxon>Dikarya</taxon>
        <taxon>Ascomycota</taxon>
        <taxon>Pezizomycotina</taxon>
        <taxon>Dothideomycetes</taxon>
        <taxon>Dothideomycetes incertae sedis</taxon>
        <taxon>Botryosphaeriales</taxon>
        <taxon>Botryosphaeriaceae</taxon>
        <taxon>Neofusicoccum</taxon>
    </lineage>
</organism>
<dbReference type="PANTHER" id="PTHR21340:SF0">
    <property type="entry name" value="BIS(5'-NUCLEOSYL)-TETRAPHOSPHATASE [ASYMMETRICAL]"/>
    <property type="match status" value="1"/>
</dbReference>
<reference evidence="3 4" key="1">
    <citation type="submission" date="2024-02" db="EMBL/GenBank/DDBJ databases">
        <title>De novo assembly and annotation of 12 fungi associated with fruit tree decline syndrome in Ontario, Canada.</title>
        <authorList>
            <person name="Sulman M."/>
            <person name="Ellouze W."/>
            <person name="Ilyukhin E."/>
        </authorList>
    </citation>
    <scope>NUCLEOTIDE SEQUENCE [LARGE SCALE GENOMIC DNA]</scope>
    <source>
        <strain evidence="3 4">M1-105</strain>
    </source>
</reference>
<dbReference type="PROSITE" id="PS51462">
    <property type="entry name" value="NUDIX"/>
    <property type="match status" value="1"/>
</dbReference>
<dbReference type="PROSITE" id="PS00893">
    <property type="entry name" value="NUDIX_BOX"/>
    <property type="match status" value="1"/>
</dbReference>
<protein>
    <recommendedName>
        <fullName evidence="2">Nudix hydrolase domain-containing protein</fullName>
    </recommendedName>
</protein>
<name>A0ABR3SNS4_9PEZI</name>
<dbReference type="Proteomes" id="UP001521116">
    <property type="component" value="Unassembled WGS sequence"/>
</dbReference>
<dbReference type="InterPro" id="IPR015797">
    <property type="entry name" value="NUDIX_hydrolase-like_dom_sf"/>
</dbReference>
<dbReference type="InterPro" id="IPR020084">
    <property type="entry name" value="NUDIX_hydrolase_CS"/>
</dbReference>
<evidence type="ECO:0000256" key="1">
    <source>
        <dbReference type="ARBA" id="ARBA00022801"/>
    </source>
</evidence>
<dbReference type="InterPro" id="IPR051325">
    <property type="entry name" value="Nudix_hydrolase_domain"/>
</dbReference>
<evidence type="ECO:0000313" key="3">
    <source>
        <dbReference type="EMBL" id="KAL1624705.1"/>
    </source>
</evidence>
<dbReference type="Pfam" id="PF00293">
    <property type="entry name" value="NUDIX"/>
    <property type="match status" value="1"/>
</dbReference>
<keyword evidence="1" id="KW-0378">Hydrolase</keyword>